<keyword evidence="2" id="KW-1185">Reference proteome</keyword>
<organism evidence="1 2">
    <name type="scientific">Bifidobacterium moraviense</name>
    <dbReference type="NCBI Taxonomy" id="2675323"/>
    <lineage>
        <taxon>Bacteria</taxon>
        <taxon>Bacillati</taxon>
        <taxon>Actinomycetota</taxon>
        <taxon>Actinomycetes</taxon>
        <taxon>Bifidobacteriales</taxon>
        <taxon>Bifidobacteriaceae</taxon>
        <taxon>Bifidobacterium</taxon>
    </lineage>
</organism>
<evidence type="ECO:0000313" key="2">
    <source>
        <dbReference type="Proteomes" id="UP000588277"/>
    </source>
</evidence>
<comment type="caution">
    <text evidence="1">The sequence shown here is derived from an EMBL/GenBank/DDBJ whole genome shotgun (WGS) entry which is preliminary data.</text>
</comment>
<dbReference type="AlphaFoldDB" id="A0A7Y0HYI2"/>
<dbReference type="EMBL" id="JAAIIH010000005">
    <property type="protein sequence ID" value="NMN00427.1"/>
    <property type="molecule type" value="Genomic_DNA"/>
</dbReference>
<dbReference type="Proteomes" id="UP000588277">
    <property type="component" value="Unassembled WGS sequence"/>
</dbReference>
<protein>
    <submittedName>
        <fullName evidence="1">Uncharacterized protein</fullName>
    </submittedName>
</protein>
<sequence length="111" mass="12181">MNSRQLCTAAGIVVASVFVRAGTKVDAGDGRCVRFCMGGYENGRWDVLYVRFRMDGCEGGRLGGRCVRFCVGSYESGRWGVLCVRFCMGAYETGLMGECDRRGSQPARKAR</sequence>
<evidence type="ECO:0000313" key="1">
    <source>
        <dbReference type="EMBL" id="NMN00427.1"/>
    </source>
</evidence>
<accession>A0A7Y0HYI2</accession>
<gene>
    <name evidence="1" type="ORF">G1C96_1006</name>
</gene>
<reference evidence="1 2" key="1">
    <citation type="submission" date="2020-02" db="EMBL/GenBank/DDBJ databases">
        <title>Characterization of phylogenetic diversity of novel bifidobacterial species isolated in Czech ZOOs.</title>
        <authorList>
            <person name="Lugli G.A."/>
            <person name="Vera N.B."/>
            <person name="Ventura M."/>
        </authorList>
    </citation>
    <scope>NUCLEOTIDE SEQUENCE [LARGE SCALE GENOMIC DNA]</scope>
    <source>
        <strain evidence="1 2">DSM 109958</strain>
    </source>
</reference>
<name>A0A7Y0HYI2_9BIFI</name>
<proteinExistence type="predicted"/>